<reference evidence="4" key="1">
    <citation type="journal article" date="2023" name="Commun. Biol.">
        <title>Genome analysis of Parmales, the sister group of diatoms, reveals the evolutionary specialization of diatoms from phago-mixotrophs to photoautotrophs.</title>
        <authorList>
            <person name="Ban H."/>
            <person name="Sato S."/>
            <person name="Yoshikawa S."/>
            <person name="Yamada K."/>
            <person name="Nakamura Y."/>
            <person name="Ichinomiya M."/>
            <person name="Sato N."/>
            <person name="Blanc-Mathieu R."/>
            <person name="Endo H."/>
            <person name="Kuwata A."/>
            <person name="Ogata H."/>
        </authorList>
    </citation>
    <scope>NUCLEOTIDE SEQUENCE [LARGE SCALE GENOMIC DNA]</scope>
</reference>
<evidence type="ECO:0000256" key="1">
    <source>
        <dbReference type="SAM" id="MobiDB-lite"/>
    </source>
</evidence>
<gene>
    <name evidence="3" type="ORF">TL16_g01697</name>
</gene>
<sequence>MKVLYLLSNLAVINAQRMATSYGQRLHLDFFQASSTFRNLQDCSGQGETWGSGLGPPPKGCAGRPLDADGGGGGGSSSVGDSVTSTSCDITSGTCNTDGSTNSGSIRDLTYSASTGIFTGTITTNQCNDHERIIQGGGSAPGNNAVSCIQQTIPASSLTTQPAAIPLLGRAAMTISGGVNIYSAFEAGFNDCAIDGMPCACDGASCPAGMDVGACEAHLHHSCTSDVSVGMFMDTCGGHADPYHIHTDPVCNYETDSATGHSTLLGVSLDGYGRRLRHLRQV</sequence>
<keyword evidence="2" id="KW-0732">Signal</keyword>
<protein>
    <submittedName>
        <fullName evidence="3">Uncharacterized protein</fullName>
    </submittedName>
</protein>
<feature type="signal peptide" evidence="2">
    <location>
        <begin position="1"/>
        <end position="15"/>
    </location>
</feature>
<feature type="chain" id="PRO_5040804185" evidence="2">
    <location>
        <begin position="16"/>
        <end position="282"/>
    </location>
</feature>
<dbReference type="EMBL" id="BLQM01000039">
    <property type="protein sequence ID" value="GMH54551.1"/>
    <property type="molecule type" value="Genomic_DNA"/>
</dbReference>
<evidence type="ECO:0000313" key="3">
    <source>
        <dbReference type="EMBL" id="GMH54551.1"/>
    </source>
</evidence>
<dbReference type="Proteomes" id="UP001162640">
    <property type="component" value="Unassembled WGS sequence"/>
</dbReference>
<name>A0A9W6ZM53_9STRA</name>
<proteinExistence type="predicted"/>
<comment type="caution">
    <text evidence="3">The sequence shown here is derived from an EMBL/GenBank/DDBJ whole genome shotgun (WGS) entry which is preliminary data.</text>
</comment>
<organism evidence="3 4">
    <name type="scientific">Triparma laevis f. inornata</name>
    <dbReference type="NCBI Taxonomy" id="1714386"/>
    <lineage>
        <taxon>Eukaryota</taxon>
        <taxon>Sar</taxon>
        <taxon>Stramenopiles</taxon>
        <taxon>Ochrophyta</taxon>
        <taxon>Bolidophyceae</taxon>
        <taxon>Parmales</taxon>
        <taxon>Triparmaceae</taxon>
        <taxon>Triparma</taxon>
    </lineage>
</organism>
<evidence type="ECO:0000256" key="2">
    <source>
        <dbReference type="SAM" id="SignalP"/>
    </source>
</evidence>
<dbReference type="AlphaFoldDB" id="A0A9W6ZM53"/>
<evidence type="ECO:0000313" key="4">
    <source>
        <dbReference type="Proteomes" id="UP001162640"/>
    </source>
</evidence>
<feature type="region of interest" description="Disordered" evidence="1">
    <location>
        <begin position="46"/>
        <end position="85"/>
    </location>
</feature>
<accession>A0A9W6ZM53</accession>